<keyword evidence="2" id="KW-1185">Reference proteome</keyword>
<gene>
    <name evidence="1" type="ORF">SAMN05216218_10432</name>
</gene>
<protein>
    <submittedName>
        <fullName evidence="1">Uncharacterized protein</fullName>
    </submittedName>
</protein>
<evidence type="ECO:0000313" key="1">
    <source>
        <dbReference type="EMBL" id="SDF14556.1"/>
    </source>
</evidence>
<proteinExistence type="predicted"/>
<organism evidence="1 2">
    <name type="scientific">Halorientalis regularis</name>
    <dbReference type="NCBI Taxonomy" id="660518"/>
    <lineage>
        <taxon>Archaea</taxon>
        <taxon>Methanobacteriati</taxon>
        <taxon>Methanobacteriota</taxon>
        <taxon>Stenosarchaea group</taxon>
        <taxon>Halobacteria</taxon>
        <taxon>Halobacteriales</taxon>
        <taxon>Haloarculaceae</taxon>
        <taxon>Halorientalis</taxon>
    </lineage>
</organism>
<reference evidence="2" key="1">
    <citation type="submission" date="2016-10" db="EMBL/GenBank/DDBJ databases">
        <authorList>
            <person name="Varghese N."/>
            <person name="Submissions S."/>
        </authorList>
    </citation>
    <scope>NUCLEOTIDE SEQUENCE [LARGE SCALE GENOMIC DNA]</scope>
    <source>
        <strain evidence="2">IBRC-M 10760</strain>
    </source>
</reference>
<accession>A0A1G7IPT0</accession>
<name>A0A1G7IPT0_9EURY</name>
<dbReference type="EMBL" id="FNBK01000004">
    <property type="protein sequence ID" value="SDF14556.1"/>
    <property type="molecule type" value="Genomic_DNA"/>
</dbReference>
<evidence type="ECO:0000313" key="2">
    <source>
        <dbReference type="Proteomes" id="UP000199076"/>
    </source>
</evidence>
<dbReference type="AlphaFoldDB" id="A0A1G7IPT0"/>
<dbReference type="Proteomes" id="UP000199076">
    <property type="component" value="Unassembled WGS sequence"/>
</dbReference>
<sequence length="50" mass="5438">MCLAEYDPDTGVVALGDYPEWVDGCLDVTLQAEAAAPGDRLRSIQDLIDR</sequence>